<accession>A0AAN6YJJ2</accession>
<protein>
    <recommendedName>
        <fullName evidence="1">NTF2 domain-containing protein</fullName>
    </recommendedName>
</protein>
<dbReference type="Proteomes" id="UP001301769">
    <property type="component" value="Unassembled WGS sequence"/>
</dbReference>
<comment type="caution">
    <text evidence="2">The sequence shown here is derived from an EMBL/GenBank/DDBJ whole genome shotgun (WGS) entry which is preliminary data.</text>
</comment>
<name>A0AAN6YJJ2_9PEZI</name>
<dbReference type="SUPFAM" id="SSF54427">
    <property type="entry name" value="NTF2-like"/>
    <property type="match status" value="1"/>
</dbReference>
<dbReference type="InterPro" id="IPR032710">
    <property type="entry name" value="NTF2-like_dom_sf"/>
</dbReference>
<keyword evidence="3" id="KW-1185">Reference proteome</keyword>
<dbReference type="EMBL" id="MU858049">
    <property type="protein sequence ID" value="KAK4219226.1"/>
    <property type="molecule type" value="Genomic_DNA"/>
</dbReference>
<dbReference type="InterPro" id="IPR018222">
    <property type="entry name" value="Nuclear_transport_factor_2_euk"/>
</dbReference>
<dbReference type="PROSITE" id="PS50177">
    <property type="entry name" value="NTF2_DOMAIN"/>
    <property type="match status" value="1"/>
</dbReference>
<organism evidence="2 3">
    <name type="scientific">Rhypophila decipiens</name>
    <dbReference type="NCBI Taxonomy" id="261697"/>
    <lineage>
        <taxon>Eukaryota</taxon>
        <taxon>Fungi</taxon>
        <taxon>Dikarya</taxon>
        <taxon>Ascomycota</taxon>
        <taxon>Pezizomycotina</taxon>
        <taxon>Sordariomycetes</taxon>
        <taxon>Sordariomycetidae</taxon>
        <taxon>Sordariales</taxon>
        <taxon>Naviculisporaceae</taxon>
        <taxon>Rhypophila</taxon>
    </lineage>
</organism>
<evidence type="ECO:0000313" key="2">
    <source>
        <dbReference type="EMBL" id="KAK4219226.1"/>
    </source>
</evidence>
<proteinExistence type="predicted"/>
<dbReference type="AlphaFoldDB" id="A0AAN6YJJ2"/>
<reference evidence="2" key="2">
    <citation type="submission" date="2023-05" db="EMBL/GenBank/DDBJ databases">
        <authorList>
            <consortium name="Lawrence Berkeley National Laboratory"/>
            <person name="Steindorff A."/>
            <person name="Hensen N."/>
            <person name="Bonometti L."/>
            <person name="Westerberg I."/>
            <person name="Brannstrom I.O."/>
            <person name="Guillou S."/>
            <person name="Cros-Aarteil S."/>
            <person name="Calhoun S."/>
            <person name="Haridas S."/>
            <person name="Kuo A."/>
            <person name="Mondo S."/>
            <person name="Pangilinan J."/>
            <person name="Riley R."/>
            <person name="Labutti K."/>
            <person name="Andreopoulos B."/>
            <person name="Lipzen A."/>
            <person name="Chen C."/>
            <person name="Yanf M."/>
            <person name="Daum C."/>
            <person name="Ng V."/>
            <person name="Clum A."/>
            <person name="Ohm R."/>
            <person name="Martin F."/>
            <person name="Silar P."/>
            <person name="Natvig D."/>
            <person name="Lalanne C."/>
            <person name="Gautier V."/>
            <person name="Ament-Velasquez S.L."/>
            <person name="Kruys A."/>
            <person name="Hutchinson M.I."/>
            <person name="Powell A.J."/>
            <person name="Barry K."/>
            <person name="Miller A.N."/>
            <person name="Grigoriev I.V."/>
            <person name="Debuchy R."/>
            <person name="Gladieux P."/>
            <person name="Thoren M.H."/>
            <person name="Johannesson H."/>
        </authorList>
    </citation>
    <scope>NUCLEOTIDE SEQUENCE</scope>
    <source>
        <strain evidence="2">PSN293</strain>
    </source>
</reference>
<reference evidence="2" key="1">
    <citation type="journal article" date="2023" name="Mol. Phylogenet. Evol.">
        <title>Genome-scale phylogeny and comparative genomics of the fungal order Sordariales.</title>
        <authorList>
            <person name="Hensen N."/>
            <person name="Bonometti L."/>
            <person name="Westerberg I."/>
            <person name="Brannstrom I.O."/>
            <person name="Guillou S."/>
            <person name="Cros-Aarteil S."/>
            <person name="Calhoun S."/>
            <person name="Haridas S."/>
            <person name="Kuo A."/>
            <person name="Mondo S."/>
            <person name="Pangilinan J."/>
            <person name="Riley R."/>
            <person name="LaButti K."/>
            <person name="Andreopoulos B."/>
            <person name="Lipzen A."/>
            <person name="Chen C."/>
            <person name="Yan M."/>
            <person name="Daum C."/>
            <person name="Ng V."/>
            <person name="Clum A."/>
            <person name="Steindorff A."/>
            <person name="Ohm R.A."/>
            <person name="Martin F."/>
            <person name="Silar P."/>
            <person name="Natvig D.O."/>
            <person name="Lalanne C."/>
            <person name="Gautier V."/>
            <person name="Ament-Velasquez S.L."/>
            <person name="Kruys A."/>
            <person name="Hutchinson M.I."/>
            <person name="Powell A.J."/>
            <person name="Barry K."/>
            <person name="Miller A.N."/>
            <person name="Grigoriev I.V."/>
            <person name="Debuchy R."/>
            <person name="Gladieux P."/>
            <person name="Hiltunen Thoren M."/>
            <person name="Johannesson H."/>
        </authorList>
    </citation>
    <scope>NUCLEOTIDE SEQUENCE</scope>
    <source>
        <strain evidence="2">PSN293</strain>
    </source>
</reference>
<feature type="domain" description="NTF2" evidence="1">
    <location>
        <begin position="15"/>
        <end position="187"/>
    </location>
</feature>
<sequence length="189" mass="21024">MASVSENTIRSSVEATEAFITWYYDALNKGRPVASGYVNGNKTYQTANHAPADIVINGLLVNTPEEWDALLEKQRIPNSVLEANAAKSDSPLVQYHVESWDTHVINADYTFAAPEDLIKKYSKGAGVRMMLLVTASGTVTFGLDKESPSKKQHFHDTFTLVPNWEVIARAGSKATRRYIITSHNYRAYP</sequence>
<evidence type="ECO:0000313" key="3">
    <source>
        <dbReference type="Proteomes" id="UP001301769"/>
    </source>
</evidence>
<evidence type="ECO:0000259" key="1">
    <source>
        <dbReference type="PROSITE" id="PS50177"/>
    </source>
</evidence>
<dbReference type="Gene3D" id="3.10.450.50">
    <property type="match status" value="1"/>
</dbReference>
<gene>
    <name evidence="2" type="ORF">QBC37DRAFT_436795</name>
</gene>